<dbReference type="EMBL" id="CM045762">
    <property type="protein sequence ID" value="KAI8010305.1"/>
    <property type="molecule type" value="Genomic_DNA"/>
</dbReference>
<dbReference type="Proteomes" id="UP001060215">
    <property type="component" value="Chromosome 5"/>
</dbReference>
<organism evidence="1 2">
    <name type="scientific">Camellia lanceoleosa</name>
    <dbReference type="NCBI Taxonomy" id="1840588"/>
    <lineage>
        <taxon>Eukaryota</taxon>
        <taxon>Viridiplantae</taxon>
        <taxon>Streptophyta</taxon>
        <taxon>Embryophyta</taxon>
        <taxon>Tracheophyta</taxon>
        <taxon>Spermatophyta</taxon>
        <taxon>Magnoliopsida</taxon>
        <taxon>eudicotyledons</taxon>
        <taxon>Gunneridae</taxon>
        <taxon>Pentapetalae</taxon>
        <taxon>asterids</taxon>
        <taxon>Ericales</taxon>
        <taxon>Theaceae</taxon>
        <taxon>Camellia</taxon>
    </lineage>
</organism>
<evidence type="ECO:0000313" key="2">
    <source>
        <dbReference type="Proteomes" id="UP001060215"/>
    </source>
</evidence>
<accession>A0ACC0HD69</accession>
<name>A0ACC0HD69_9ERIC</name>
<reference evidence="1 2" key="1">
    <citation type="journal article" date="2022" name="Plant J.">
        <title>Chromosome-level genome of Camellia lanceoleosa provides a valuable resource for understanding genome evolution and self-incompatibility.</title>
        <authorList>
            <person name="Gong W."/>
            <person name="Xiao S."/>
            <person name="Wang L."/>
            <person name="Liao Z."/>
            <person name="Chang Y."/>
            <person name="Mo W."/>
            <person name="Hu G."/>
            <person name="Li W."/>
            <person name="Zhao G."/>
            <person name="Zhu H."/>
            <person name="Hu X."/>
            <person name="Ji K."/>
            <person name="Xiang X."/>
            <person name="Song Q."/>
            <person name="Yuan D."/>
            <person name="Jin S."/>
            <person name="Zhang L."/>
        </authorList>
    </citation>
    <scope>NUCLEOTIDE SEQUENCE [LARGE SCALE GENOMIC DNA]</scope>
    <source>
        <strain evidence="1">SQ_2022a</strain>
    </source>
</reference>
<sequence length="344" mass="38135">MNSNGKSPFSVDGSPVRQTQPPAPPQQPSVDTNTDARTGNTQNQHPSTSHDCQTRTQTQTRAKTRSWFEILTEKTSGGDNLLKLSKTLLVTNFSAAIAMVIFRSEGSPLQFALNSKPPHAKSFGILVACIAIGFTCNMNVILLQKESPIAASIGGYAGALSSVIGFLTMIKMILPHNLLWIVWPAGVSISLSFLYLLTKNRDDTEDENAMFYWGGKIDDKSVSYNGHVKKFCKVKKGITLHELEAMIMPKVAPNGNVQLEFKCRFPSWESINDVKYELVPIDNDEDLAFVLNQPKSSWSKYTLQFYVHARNNTFADQDITPLQGITPHVDWDESMMGNITSSVE</sequence>
<protein>
    <submittedName>
        <fullName evidence="1">Uncharacterized protein</fullName>
    </submittedName>
</protein>
<keyword evidence="2" id="KW-1185">Reference proteome</keyword>
<evidence type="ECO:0000313" key="1">
    <source>
        <dbReference type="EMBL" id="KAI8010305.1"/>
    </source>
</evidence>
<proteinExistence type="predicted"/>
<comment type="caution">
    <text evidence="1">The sequence shown here is derived from an EMBL/GenBank/DDBJ whole genome shotgun (WGS) entry which is preliminary data.</text>
</comment>
<gene>
    <name evidence="1" type="ORF">LOK49_LG06G01067</name>
</gene>